<feature type="chain" id="PRO_5020225703" evidence="1">
    <location>
        <begin position="18"/>
        <end position="262"/>
    </location>
</feature>
<comment type="caution">
    <text evidence="2">The sequence shown here is derived from an EMBL/GenBank/DDBJ whole genome shotgun (WGS) entry which is preliminary data.</text>
</comment>
<dbReference type="RefSeq" id="WP_136464080.1">
    <property type="nucleotide sequence ID" value="NZ_SRKY01000004.1"/>
</dbReference>
<evidence type="ECO:0000256" key="1">
    <source>
        <dbReference type="SAM" id="SignalP"/>
    </source>
</evidence>
<dbReference type="EMBL" id="SRKY01000004">
    <property type="protein sequence ID" value="THH35347.1"/>
    <property type="molecule type" value="Genomic_DNA"/>
</dbReference>
<keyword evidence="1" id="KW-0732">Signal</keyword>
<name>A0A4S4NA88_9RHOB</name>
<feature type="signal peptide" evidence="1">
    <location>
        <begin position="1"/>
        <end position="17"/>
    </location>
</feature>
<evidence type="ECO:0000313" key="3">
    <source>
        <dbReference type="Proteomes" id="UP000306602"/>
    </source>
</evidence>
<protein>
    <submittedName>
        <fullName evidence="2">Uncharacterized protein</fullName>
    </submittedName>
</protein>
<proteinExistence type="predicted"/>
<dbReference type="Proteomes" id="UP000306602">
    <property type="component" value="Unassembled WGS sequence"/>
</dbReference>
<accession>A0A4S4NA88</accession>
<dbReference type="OrthoDB" id="9837940at2"/>
<reference evidence="2 3" key="1">
    <citation type="submission" date="2019-04" db="EMBL/GenBank/DDBJ databases">
        <title>Shimia ponticola sp. nov., isolated from seawater.</title>
        <authorList>
            <person name="Kim Y.-O."/>
            <person name="Yoon J.-H."/>
        </authorList>
    </citation>
    <scope>NUCLEOTIDE SEQUENCE [LARGE SCALE GENOMIC DNA]</scope>
    <source>
        <strain evidence="2 3">MYP11</strain>
    </source>
</reference>
<dbReference type="AlphaFoldDB" id="A0A4S4NA88"/>
<organism evidence="2 3">
    <name type="scientific">Aliishimia ponticola</name>
    <dbReference type="NCBI Taxonomy" id="2499833"/>
    <lineage>
        <taxon>Bacteria</taxon>
        <taxon>Pseudomonadati</taxon>
        <taxon>Pseudomonadota</taxon>
        <taxon>Alphaproteobacteria</taxon>
        <taxon>Rhodobacterales</taxon>
        <taxon>Paracoccaceae</taxon>
        <taxon>Aliishimia</taxon>
    </lineage>
</organism>
<sequence length="262" mass="27114">MKRLLLALLLVASAAQAELSRFEYTGHLSFDPNRVISAGGGTLGALMAEIFGPSAASGQAVVTGRMAYQTDTPAAAKNAVIAGYPTALQSSQIDLGAVTVALDLAQVRANAASSQIGLVAFPNGGFCVDSEHCVPLGVRNAPWGMAGIALNGSRSFLHDETGTSDLNVDVFGFLMGRTAAPGEFAPALQTSGFGVVSVHGLSWGLFGLPGSDFLTSLTLPPMTQFEGTTQIGRTELWLEFEGGTLLQTIRVEGVISAVNVLK</sequence>
<gene>
    <name evidence="2" type="ORF">E4Z66_16150</name>
</gene>
<evidence type="ECO:0000313" key="2">
    <source>
        <dbReference type="EMBL" id="THH35347.1"/>
    </source>
</evidence>
<keyword evidence="3" id="KW-1185">Reference proteome</keyword>